<comment type="caution">
    <text evidence="8">The sequence shown here is derived from an EMBL/GenBank/DDBJ whole genome shotgun (WGS) entry which is preliminary data.</text>
</comment>
<feature type="region of interest" description="Disordered" evidence="6">
    <location>
        <begin position="216"/>
        <end position="236"/>
    </location>
</feature>
<organism evidence="8 9">
    <name type="scientific">Wallemia ichthyophaga</name>
    <dbReference type="NCBI Taxonomy" id="245174"/>
    <lineage>
        <taxon>Eukaryota</taxon>
        <taxon>Fungi</taxon>
        <taxon>Dikarya</taxon>
        <taxon>Basidiomycota</taxon>
        <taxon>Wallemiomycotina</taxon>
        <taxon>Wallemiomycetes</taxon>
        <taxon>Wallemiales</taxon>
        <taxon>Wallemiaceae</taxon>
        <taxon>Wallemia</taxon>
    </lineage>
</organism>
<evidence type="ECO:0000313" key="8">
    <source>
        <dbReference type="EMBL" id="TIB08995.1"/>
    </source>
</evidence>
<dbReference type="Pfam" id="PF01370">
    <property type="entry name" value="Epimerase"/>
    <property type="match status" value="1"/>
</dbReference>
<protein>
    <recommendedName>
        <fullName evidence="7">Arf-GAP domain-containing protein</fullName>
    </recommendedName>
</protein>
<evidence type="ECO:0000259" key="7">
    <source>
        <dbReference type="PROSITE" id="PS50115"/>
    </source>
</evidence>
<dbReference type="AlphaFoldDB" id="A0A4T0H4F4"/>
<dbReference type="Gene3D" id="1.10.220.150">
    <property type="entry name" value="Arf GTPase activating protein"/>
    <property type="match status" value="1"/>
</dbReference>
<dbReference type="SUPFAM" id="SSF51735">
    <property type="entry name" value="NAD(P)-binding Rossmann-fold domains"/>
    <property type="match status" value="1"/>
</dbReference>
<dbReference type="InterPro" id="IPR051718">
    <property type="entry name" value="ARF_GTPase-activating"/>
</dbReference>
<sequence length="547" mass="60251">MRLAIIGGNGFLGSAITKAAVGRGWQVSSVSQSGRPYASPSGHAPKWTSRVEWHRGHVLDAETYREVIAESDAVVHTPGILLESDYKGGVMGALNALWHSHQPPNPLSGGQYERVNRDAAMTVSGVFQKTRSGSSADNPFVYVSAADVFRPLIPARYISTKREAEEWIAGLDGVRAVSLRPGLMYHPHTRPLSTIPATLIDGLNHLTRCGEANAKSIQHTQHMHSSQSSQSSQSSHSILNLLHTNALHIDTVANGALEAIADSSRATMRVRGIVEKGRRSTHACYKEWLNVLQYRTNHKKPGRRKRRASETSKDSDSEGGDGDRGLSSKHLNKLKPLLMSNCSDTPLHMSGVSIDTNTNLHTTLGTPHDTVDESIGEKVEKMALRAKTRASLPPPNKLHLQNTHAYDLAKLSELRDSDENYEKVHRVARKECNRHCADCRTPTPLWAVYALHGQPIVLFICIQCSGWHRSLGSHISKVKSVELDEWSAELIDLAERTGNVVGNKLYEATLPTAQIPSPSSSTSIDVGEFIRNKYLDRLWVSGREEDR</sequence>
<dbReference type="Proteomes" id="UP000306954">
    <property type="component" value="Unassembled WGS sequence"/>
</dbReference>
<evidence type="ECO:0000313" key="9">
    <source>
        <dbReference type="Proteomes" id="UP000306954"/>
    </source>
</evidence>
<dbReference type="Gene3D" id="3.40.50.720">
    <property type="entry name" value="NAD(P)-binding Rossmann-like Domain"/>
    <property type="match status" value="1"/>
</dbReference>
<dbReference type="PROSITE" id="PS50115">
    <property type="entry name" value="ARFGAP"/>
    <property type="match status" value="1"/>
</dbReference>
<dbReference type="InterPro" id="IPR036291">
    <property type="entry name" value="NAD(P)-bd_dom_sf"/>
</dbReference>
<evidence type="ECO:0000256" key="3">
    <source>
        <dbReference type="ARBA" id="ARBA00022771"/>
    </source>
</evidence>
<keyword evidence="4" id="KW-0862">Zinc</keyword>
<keyword evidence="2" id="KW-0479">Metal-binding</keyword>
<dbReference type="InterPro" id="IPR001164">
    <property type="entry name" value="ArfGAP_dom"/>
</dbReference>
<dbReference type="InterPro" id="IPR038508">
    <property type="entry name" value="ArfGAP_dom_sf"/>
</dbReference>
<evidence type="ECO:0000256" key="5">
    <source>
        <dbReference type="PROSITE-ProRule" id="PRU00288"/>
    </source>
</evidence>
<feature type="domain" description="Arf-GAP" evidence="7">
    <location>
        <begin position="408"/>
        <end position="547"/>
    </location>
</feature>
<evidence type="ECO:0000256" key="1">
    <source>
        <dbReference type="ARBA" id="ARBA00022468"/>
    </source>
</evidence>
<gene>
    <name evidence="8" type="ORF">E3P90_03452</name>
</gene>
<reference evidence="8 9" key="1">
    <citation type="submission" date="2019-03" db="EMBL/GenBank/DDBJ databases">
        <title>Sequencing 23 genomes of Wallemia ichthyophaga.</title>
        <authorList>
            <person name="Gostincar C."/>
        </authorList>
    </citation>
    <scope>NUCLEOTIDE SEQUENCE [LARGE SCALE GENOMIC DNA]</scope>
    <source>
        <strain evidence="8 9">EXF-8621</strain>
    </source>
</reference>
<accession>A0A4T0H4F4</accession>
<dbReference type="PANTHER" id="PTHR45705:SF1">
    <property type="entry name" value="FI20236P1"/>
    <property type="match status" value="1"/>
</dbReference>
<dbReference type="GO" id="GO:0008270">
    <property type="term" value="F:zinc ion binding"/>
    <property type="evidence" value="ECO:0007669"/>
    <property type="project" value="UniProtKB-KW"/>
</dbReference>
<dbReference type="FunFam" id="1.10.220.150:FF:000009">
    <property type="entry name" value="stromal membrane-associated protein 1 isoform X1"/>
    <property type="match status" value="1"/>
</dbReference>
<dbReference type="GO" id="GO:0005096">
    <property type="term" value="F:GTPase activator activity"/>
    <property type="evidence" value="ECO:0007669"/>
    <property type="project" value="UniProtKB-KW"/>
</dbReference>
<dbReference type="InterPro" id="IPR037278">
    <property type="entry name" value="ARFGAP/RecO"/>
</dbReference>
<dbReference type="SMART" id="SM00105">
    <property type="entry name" value="ArfGap"/>
    <property type="match status" value="1"/>
</dbReference>
<evidence type="ECO:0000256" key="6">
    <source>
        <dbReference type="SAM" id="MobiDB-lite"/>
    </source>
</evidence>
<dbReference type="PANTHER" id="PTHR45705">
    <property type="entry name" value="FI20236P1"/>
    <property type="match status" value="1"/>
</dbReference>
<name>A0A4T0H4F4_WALIC</name>
<feature type="region of interest" description="Disordered" evidence="6">
    <location>
        <begin position="297"/>
        <end position="329"/>
    </location>
</feature>
<dbReference type="PRINTS" id="PR00405">
    <property type="entry name" value="REVINTRACTNG"/>
</dbReference>
<dbReference type="Pfam" id="PF01412">
    <property type="entry name" value="ArfGap"/>
    <property type="match status" value="1"/>
</dbReference>
<feature type="compositionally biased region" description="Basic and acidic residues" evidence="6">
    <location>
        <begin position="308"/>
        <end position="326"/>
    </location>
</feature>
<keyword evidence="3 5" id="KW-0863">Zinc-finger</keyword>
<proteinExistence type="predicted"/>
<dbReference type="SUPFAM" id="SSF57863">
    <property type="entry name" value="ArfGap/RecO-like zinc finger"/>
    <property type="match status" value="1"/>
</dbReference>
<evidence type="ECO:0000256" key="2">
    <source>
        <dbReference type="ARBA" id="ARBA00022723"/>
    </source>
</evidence>
<dbReference type="InterPro" id="IPR001509">
    <property type="entry name" value="Epimerase_deHydtase"/>
</dbReference>
<keyword evidence="1" id="KW-0343">GTPase activation</keyword>
<dbReference type="EMBL" id="SPOF01000048">
    <property type="protein sequence ID" value="TIB08995.1"/>
    <property type="molecule type" value="Genomic_DNA"/>
</dbReference>
<dbReference type="CDD" id="cd08204">
    <property type="entry name" value="ArfGap"/>
    <property type="match status" value="1"/>
</dbReference>
<dbReference type="GO" id="GO:0005737">
    <property type="term" value="C:cytoplasm"/>
    <property type="evidence" value="ECO:0007669"/>
    <property type="project" value="TreeGrafter"/>
</dbReference>
<feature type="compositionally biased region" description="Basic residues" evidence="6">
    <location>
        <begin position="297"/>
        <end position="307"/>
    </location>
</feature>
<evidence type="ECO:0000256" key="4">
    <source>
        <dbReference type="ARBA" id="ARBA00022833"/>
    </source>
</evidence>